<evidence type="ECO:0000313" key="2">
    <source>
        <dbReference type="EMBL" id="MBW0470750.1"/>
    </source>
</evidence>
<dbReference type="AlphaFoldDB" id="A0A9Q3BT96"/>
<reference evidence="2" key="1">
    <citation type="submission" date="2021-03" db="EMBL/GenBank/DDBJ databases">
        <title>Draft genome sequence of rust myrtle Austropuccinia psidii MF-1, a brazilian biotype.</title>
        <authorList>
            <person name="Quecine M.C."/>
            <person name="Pachon D.M.R."/>
            <person name="Bonatelli M.L."/>
            <person name="Correr F.H."/>
            <person name="Franceschini L.M."/>
            <person name="Leite T.F."/>
            <person name="Margarido G.R.A."/>
            <person name="Almeida C.A."/>
            <person name="Ferrarezi J.A."/>
            <person name="Labate C.A."/>
        </authorList>
    </citation>
    <scope>NUCLEOTIDE SEQUENCE</scope>
    <source>
        <strain evidence="2">MF-1</strain>
    </source>
</reference>
<proteinExistence type="predicted"/>
<dbReference type="EMBL" id="AVOT02002534">
    <property type="protein sequence ID" value="MBW0470750.1"/>
    <property type="molecule type" value="Genomic_DNA"/>
</dbReference>
<keyword evidence="3" id="KW-1185">Reference proteome</keyword>
<accession>A0A9Q3BT96</accession>
<comment type="caution">
    <text evidence="2">The sequence shown here is derived from an EMBL/GenBank/DDBJ whole genome shotgun (WGS) entry which is preliminary data.</text>
</comment>
<feature type="compositionally biased region" description="Polar residues" evidence="1">
    <location>
        <begin position="135"/>
        <end position="144"/>
    </location>
</feature>
<evidence type="ECO:0000256" key="1">
    <source>
        <dbReference type="SAM" id="MobiDB-lite"/>
    </source>
</evidence>
<evidence type="ECO:0000313" key="3">
    <source>
        <dbReference type="Proteomes" id="UP000765509"/>
    </source>
</evidence>
<dbReference type="Proteomes" id="UP000765509">
    <property type="component" value="Unassembled WGS sequence"/>
</dbReference>
<name>A0A9Q3BT96_9BASI</name>
<feature type="region of interest" description="Disordered" evidence="1">
    <location>
        <begin position="121"/>
        <end position="152"/>
    </location>
</feature>
<gene>
    <name evidence="2" type="ORF">O181_010465</name>
</gene>
<sequence length="174" mass="20096">MIQSNELAGKSAPLCPQSRPRVLIPSTFKKAPQKMPLDFYHPEWFNKIDYGENFLIANTKQVAFIQTNDIEMSKKLNPDKKLGDKAFNKKYCKEEDEETESESNDLMDGDSLDLEYSIENQSDNDRAEGDDQYNNEKNTQSQHRWTQDVDDFGVGTSNQHNAFFKDDLGETIWN</sequence>
<organism evidence="2 3">
    <name type="scientific">Austropuccinia psidii MF-1</name>
    <dbReference type="NCBI Taxonomy" id="1389203"/>
    <lineage>
        <taxon>Eukaryota</taxon>
        <taxon>Fungi</taxon>
        <taxon>Dikarya</taxon>
        <taxon>Basidiomycota</taxon>
        <taxon>Pucciniomycotina</taxon>
        <taxon>Pucciniomycetes</taxon>
        <taxon>Pucciniales</taxon>
        <taxon>Sphaerophragmiaceae</taxon>
        <taxon>Austropuccinia</taxon>
    </lineage>
</organism>
<protein>
    <submittedName>
        <fullName evidence="2">Uncharacterized protein</fullName>
    </submittedName>
</protein>
<dbReference type="OrthoDB" id="2506837at2759"/>